<dbReference type="Proteomes" id="UP000886520">
    <property type="component" value="Chromosome 20"/>
</dbReference>
<proteinExistence type="predicted"/>
<comment type="caution">
    <text evidence="1">The sequence shown here is derived from an EMBL/GenBank/DDBJ whole genome shotgun (WGS) entry which is preliminary data.</text>
</comment>
<sequence>MDVDCVITGLCLSGDSVFFKGHSIFMRTRKELVFQSPLCHCSGELVNTLPCCIGIIIIYDSAFVKFLAMSVGSDFCLGETVRMLSLFCSLGFNIQCGLLYNR</sequence>
<name>A0A9D4UB25_ADICA</name>
<accession>A0A9D4UB25</accession>
<reference evidence="1" key="1">
    <citation type="submission" date="2021-01" db="EMBL/GenBank/DDBJ databases">
        <title>Adiantum capillus-veneris genome.</title>
        <authorList>
            <person name="Fang Y."/>
            <person name="Liao Q."/>
        </authorList>
    </citation>
    <scope>NUCLEOTIDE SEQUENCE</scope>
    <source>
        <strain evidence="1">H3</strain>
        <tissue evidence="1">Leaf</tissue>
    </source>
</reference>
<evidence type="ECO:0000313" key="1">
    <source>
        <dbReference type="EMBL" id="KAI5064470.1"/>
    </source>
</evidence>
<evidence type="ECO:0000313" key="2">
    <source>
        <dbReference type="Proteomes" id="UP000886520"/>
    </source>
</evidence>
<gene>
    <name evidence="1" type="ORF">GOP47_0021140</name>
</gene>
<dbReference type="AlphaFoldDB" id="A0A9D4UB25"/>
<keyword evidence="2" id="KW-1185">Reference proteome</keyword>
<organism evidence="1 2">
    <name type="scientific">Adiantum capillus-veneris</name>
    <name type="common">Maidenhair fern</name>
    <dbReference type="NCBI Taxonomy" id="13818"/>
    <lineage>
        <taxon>Eukaryota</taxon>
        <taxon>Viridiplantae</taxon>
        <taxon>Streptophyta</taxon>
        <taxon>Embryophyta</taxon>
        <taxon>Tracheophyta</taxon>
        <taxon>Polypodiopsida</taxon>
        <taxon>Polypodiidae</taxon>
        <taxon>Polypodiales</taxon>
        <taxon>Pteridineae</taxon>
        <taxon>Pteridaceae</taxon>
        <taxon>Vittarioideae</taxon>
        <taxon>Adiantum</taxon>
    </lineage>
</organism>
<dbReference type="EMBL" id="JABFUD020000020">
    <property type="protein sequence ID" value="KAI5064470.1"/>
    <property type="molecule type" value="Genomic_DNA"/>
</dbReference>
<protein>
    <submittedName>
        <fullName evidence="1">Uncharacterized protein</fullName>
    </submittedName>
</protein>